<sequence>MLILADDLGYGDLGYLGAKDIRTPHIDALAESGMSFSQGYQSASVCGPARAGLLTGRHQQLFGCGENPPETGPLAKQFPDAGVPLNEQMIFELLKPAGYTTGVIGKWHMGLSHNQRPSQRSVDYFYGFLNGAHSYREAKMDMSGAPMTWPIFRNNEPVPFSGYTTEVFNDEGVNFIKRNKDKPFFLYMSYNSVHGPWEAQEKDLQRSAHIKKKWRRIYSAMLISMDDGLGRIVKNLKDEGIYDKTIVIFMSDNGAPNKLNEATRENDYLASNGSLHGRKGDTYEGGIRVPFIISWPNHIQAASTYKYPVSGLDVVPTLMSISQAPNSKKHLSGVNLMPYIHGTNKTRPHDTLYWRRDDDYAIRKKDWKLTWNDYNGPRVPMLFNLADDPKEERNLIQQYPEIAEDLQHKFDHWDSRLPDNKWWGGPSNRKR</sequence>
<dbReference type="EMBL" id="CP117812">
    <property type="protein sequence ID" value="WDE99475.1"/>
    <property type="molecule type" value="Genomic_DNA"/>
</dbReference>
<dbReference type="PANTHER" id="PTHR42693">
    <property type="entry name" value="ARYLSULFATASE FAMILY MEMBER"/>
    <property type="match status" value="1"/>
</dbReference>
<keyword evidence="3" id="KW-0378">Hydrolase</keyword>
<dbReference type="PROSITE" id="PS00523">
    <property type="entry name" value="SULFATASE_1"/>
    <property type="match status" value="1"/>
</dbReference>
<evidence type="ECO:0000256" key="1">
    <source>
        <dbReference type="ARBA" id="ARBA00008779"/>
    </source>
</evidence>
<evidence type="ECO:0000256" key="4">
    <source>
        <dbReference type="ARBA" id="ARBA00022837"/>
    </source>
</evidence>
<organism evidence="6 7">
    <name type="scientific">Lentisphaera profundi</name>
    <dbReference type="NCBI Taxonomy" id="1658616"/>
    <lineage>
        <taxon>Bacteria</taxon>
        <taxon>Pseudomonadati</taxon>
        <taxon>Lentisphaerota</taxon>
        <taxon>Lentisphaeria</taxon>
        <taxon>Lentisphaerales</taxon>
        <taxon>Lentisphaeraceae</taxon>
        <taxon>Lentisphaera</taxon>
    </lineage>
</organism>
<comment type="similarity">
    <text evidence="1">Belongs to the sulfatase family.</text>
</comment>
<dbReference type="InterPro" id="IPR017850">
    <property type="entry name" value="Alkaline_phosphatase_core_sf"/>
</dbReference>
<dbReference type="PANTHER" id="PTHR42693:SF53">
    <property type="entry name" value="ENDO-4-O-SULFATASE"/>
    <property type="match status" value="1"/>
</dbReference>
<protein>
    <submittedName>
        <fullName evidence="6">Sulfatase-like hydrolase/transferase</fullName>
    </submittedName>
</protein>
<dbReference type="Proteomes" id="UP001214250">
    <property type="component" value="Chromosome 2"/>
</dbReference>
<evidence type="ECO:0000259" key="5">
    <source>
        <dbReference type="Pfam" id="PF00884"/>
    </source>
</evidence>
<dbReference type="Gene3D" id="3.30.1120.10">
    <property type="match status" value="1"/>
</dbReference>
<dbReference type="SUPFAM" id="SSF53649">
    <property type="entry name" value="Alkaline phosphatase-like"/>
    <property type="match status" value="1"/>
</dbReference>
<keyword evidence="4" id="KW-0106">Calcium</keyword>
<keyword evidence="2" id="KW-0479">Metal-binding</keyword>
<dbReference type="PROSITE" id="PS00149">
    <property type="entry name" value="SULFATASE_2"/>
    <property type="match status" value="1"/>
</dbReference>
<dbReference type="InterPro" id="IPR024607">
    <property type="entry name" value="Sulfatase_CS"/>
</dbReference>
<dbReference type="Pfam" id="PF00884">
    <property type="entry name" value="Sulfatase"/>
    <property type="match status" value="1"/>
</dbReference>
<name>A0ABY7W208_9BACT</name>
<gene>
    <name evidence="6" type="ORF">PQO03_12275</name>
</gene>
<evidence type="ECO:0000256" key="3">
    <source>
        <dbReference type="ARBA" id="ARBA00022801"/>
    </source>
</evidence>
<feature type="domain" description="Sulfatase N-terminal" evidence="5">
    <location>
        <begin position="2"/>
        <end position="321"/>
    </location>
</feature>
<dbReference type="InterPro" id="IPR050738">
    <property type="entry name" value="Sulfatase"/>
</dbReference>
<accession>A0ABY7W208</accession>
<proteinExistence type="inferred from homology"/>
<evidence type="ECO:0000256" key="2">
    <source>
        <dbReference type="ARBA" id="ARBA00022723"/>
    </source>
</evidence>
<dbReference type="Gene3D" id="3.40.720.10">
    <property type="entry name" value="Alkaline Phosphatase, subunit A"/>
    <property type="match status" value="1"/>
</dbReference>
<evidence type="ECO:0000313" key="7">
    <source>
        <dbReference type="Proteomes" id="UP001214250"/>
    </source>
</evidence>
<reference evidence="6 7" key="1">
    <citation type="submission" date="2023-02" db="EMBL/GenBank/DDBJ databases">
        <title>Genome sequence of Lentisphaera profundi SAORIC-696.</title>
        <authorList>
            <person name="Kim e."/>
            <person name="Cho J.-C."/>
            <person name="Choi A."/>
            <person name="Kang I."/>
        </authorList>
    </citation>
    <scope>NUCLEOTIDE SEQUENCE [LARGE SCALE GENOMIC DNA]</scope>
    <source>
        <strain evidence="6 7">SAORIC-696</strain>
    </source>
</reference>
<keyword evidence="7" id="KW-1185">Reference proteome</keyword>
<evidence type="ECO:0000313" key="6">
    <source>
        <dbReference type="EMBL" id="WDE99475.1"/>
    </source>
</evidence>
<dbReference type="InterPro" id="IPR000917">
    <property type="entry name" value="Sulfatase_N"/>
</dbReference>